<dbReference type="Proteomes" id="UP000735302">
    <property type="component" value="Unassembled WGS sequence"/>
</dbReference>
<dbReference type="AlphaFoldDB" id="A0AAV3XWU6"/>
<name>A0AAV3XWU6_9GAST</name>
<dbReference type="PANTHER" id="PTHR37984">
    <property type="entry name" value="PROTEIN CBG26694"/>
    <property type="match status" value="1"/>
</dbReference>
<comment type="caution">
    <text evidence="2">The sequence shown here is derived from an EMBL/GenBank/DDBJ whole genome shotgun (WGS) entry which is preliminary data.</text>
</comment>
<feature type="domain" description="Integrase catalytic" evidence="1">
    <location>
        <begin position="19"/>
        <end position="138"/>
    </location>
</feature>
<sequence length="157" mass="17639">MRQNNRADCFWTDASCKGYIIPLSNATSITTVNILSDLFSRFGLPEHLVTDNNTQLLSNEYKSFTRSNGIKHTFSPPDHTATNGFAERMVKTFKSAMKSSKHDKGTLHAKLDRCLLSYRNAHHSTTNEIPATLMFGRCLPLLHLIRPDITSKVTANL</sequence>
<proteinExistence type="predicted"/>
<dbReference type="GO" id="GO:0003676">
    <property type="term" value="F:nucleic acid binding"/>
    <property type="evidence" value="ECO:0007669"/>
    <property type="project" value="InterPro"/>
</dbReference>
<evidence type="ECO:0000313" key="2">
    <source>
        <dbReference type="EMBL" id="GFN74388.1"/>
    </source>
</evidence>
<accession>A0AAV3XWU6</accession>
<dbReference type="PANTHER" id="PTHR37984:SF5">
    <property type="entry name" value="PROTEIN NYNRIN-LIKE"/>
    <property type="match status" value="1"/>
</dbReference>
<dbReference type="GO" id="GO:0015074">
    <property type="term" value="P:DNA integration"/>
    <property type="evidence" value="ECO:0007669"/>
    <property type="project" value="InterPro"/>
</dbReference>
<dbReference type="Gene3D" id="3.30.420.10">
    <property type="entry name" value="Ribonuclease H-like superfamily/Ribonuclease H"/>
    <property type="match status" value="1"/>
</dbReference>
<dbReference type="InterPro" id="IPR050951">
    <property type="entry name" value="Retrovirus_Pol_polyprotein"/>
</dbReference>
<reference evidence="2 3" key="1">
    <citation type="journal article" date="2021" name="Elife">
        <title>Chloroplast acquisition without the gene transfer in kleptoplastic sea slugs, Plakobranchus ocellatus.</title>
        <authorList>
            <person name="Maeda T."/>
            <person name="Takahashi S."/>
            <person name="Yoshida T."/>
            <person name="Shimamura S."/>
            <person name="Takaki Y."/>
            <person name="Nagai Y."/>
            <person name="Toyoda A."/>
            <person name="Suzuki Y."/>
            <person name="Arimoto A."/>
            <person name="Ishii H."/>
            <person name="Satoh N."/>
            <person name="Nishiyama T."/>
            <person name="Hasebe M."/>
            <person name="Maruyama T."/>
            <person name="Minagawa J."/>
            <person name="Obokata J."/>
            <person name="Shigenobu S."/>
        </authorList>
    </citation>
    <scope>NUCLEOTIDE SEQUENCE [LARGE SCALE GENOMIC DNA]</scope>
</reference>
<protein>
    <submittedName>
        <fullName evidence="2">Polyprotein</fullName>
    </submittedName>
</protein>
<keyword evidence="3" id="KW-1185">Reference proteome</keyword>
<gene>
    <name evidence="2" type="ORF">PoB_000089400</name>
</gene>
<dbReference type="PROSITE" id="PS50994">
    <property type="entry name" value="INTEGRASE"/>
    <property type="match status" value="1"/>
</dbReference>
<dbReference type="InterPro" id="IPR001584">
    <property type="entry name" value="Integrase_cat-core"/>
</dbReference>
<dbReference type="SUPFAM" id="SSF53098">
    <property type="entry name" value="Ribonuclease H-like"/>
    <property type="match status" value="1"/>
</dbReference>
<evidence type="ECO:0000313" key="3">
    <source>
        <dbReference type="Proteomes" id="UP000735302"/>
    </source>
</evidence>
<dbReference type="InterPro" id="IPR036397">
    <property type="entry name" value="RNaseH_sf"/>
</dbReference>
<dbReference type="Pfam" id="PF00665">
    <property type="entry name" value="rve"/>
    <property type="match status" value="1"/>
</dbReference>
<evidence type="ECO:0000259" key="1">
    <source>
        <dbReference type="PROSITE" id="PS50994"/>
    </source>
</evidence>
<dbReference type="InterPro" id="IPR012337">
    <property type="entry name" value="RNaseH-like_sf"/>
</dbReference>
<dbReference type="EMBL" id="BLXT01000089">
    <property type="protein sequence ID" value="GFN74388.1"/>
    <property type="molecule type" value="Genomic_DNA"/>
</dbReference>
<organism evidence="2 3">
    <name type="scientific">Plakobranchus ocellatus</name>
    <dbReference type="NCBI Taxonomy" id="259542"/>
    <lineage>
        <taxon>Eukaryota</taxon>
        <taxon>Metazoa</taxon>
        <taxon>Spiralia</taxon>
        <taxon>Lophotrochozoa</taxon>
        <taxon>Mollusca</taxon>
        <taxon>Gastropoda</taxon>
        <taxon>Heterobranchia</taxon>
        <taxon>Euthyneura</taxon>
        <taxon>Panpulmonata</taxon>
        <taxon>Sacoglossa</taxon>
        <taxon>Placobranchoidea</taxon>
        <taxon>Plakobranchidae</taxon>
        <taxon>Plakobranchus</taxon>
    </lineage>
</organism>